<dbReference type="eggNOG" id="COG0747">
    <property type="taxonomic scope" value="Bacteria"/>
</dbReference>
<dbReference type="InterPro" id="IPR039424">
    <property type="entry name" value="SBP_5"/>
</dbReference>
<evidence type="ECO:0000256" key="1">
    <source>
        <dbReference type="SAM" id="SignalP"/>
    </source>
</evidence>
<dbReference type="PANTHER" id="PTHR30290:SF65">
    <property type="entry name" value="MONOACYL PHOSPHATIDYLINOSITOL TETRAMANNOSIDE-BINDING PROTEIN LPQW-RELATED"/>
    <property type="match status" value="1"/>
</dbReference>
<evidence type="ECO:0000313" key="3">
    <source>
        <dbReference type="EMBL" id="AEG43703.1"/>
    </source>
</evidence>
<dbReference type="RefSeq" id="WP_013838095.1">
    <property type="nucleotide sequence ID" value="NC_015588.1"/>
</dbReference>
<feature type="domain" description="Solute-binding protein family 5" evidence="2">
    <location>
        <begin position="120"/>
        <end position="512"/>
    </location>
</feature>
<dbReference type="Gene3D" id="3.90.76.10">
    <property type="entry name" value="Dipeptide-binding Protein, Domain 1"/>
    <property type="match status" value="1"/>
</dbReference>
<dbReference type="Gene3D" id="3.40.190.10">
    <property type="entry name" value="Periplasmic binding protein-like II"/>
    <property type="match status" value="1"/>
</dbReference>
<dbReference type="Pfam" id="PF00496">
    <property type="entry name" value="SBP_bac_5"/>
    <property type="match status" value="1"/>
</dbReference>
<organism evidence="4">
    <name type="scientific">Isoptericola variabilis (strain 225)</name>
    <dbReference type="NCBI Taxonomy" id="743718"/>
    <lineage>
        <taxon>Bacteria</taxon>
        <taxon>Bacillati</taxon>
        <taxon>Actinomycetota</taxon>
        <taxon>Actinomycetes</taxon>
        <taxon>Micrococcales</taxon>
        <taxon>Promicromonosporaceae</taxon>
        <taxon>Isoptericola</taxon>
    </lineage>
</organism>
<dbReference type="GO" id="GO:1904680">
    <property type="term" value="F:peptide transmembrane transporter activity"/>
    <property type="evidence" value="ECO:0007669"/>
    <property type="project" value="TreeGrafter"/>
</dbReference>
<reference evidence="3 4" key="1">
    <citation type="submission" date="2011-05" db="EMBL/GenBank/DDBJ databases">
        <title>Complete sequence of Isoptericola variabilis 225.</title>
        <authorList>
            <consortium name="US DOE Joint Genome Institute"/>
            <person name="Lucas S."/>
            <person name="Han J."/>
            <person name="Lapidus A."/>
            <person name="Cheng J.-F."/>
            <person name="Goodwin L."/>
            <person name="Pitluck S."/>
            <person name="Peters L."/>
            <person name="Mikhailova N."/>
            <person name="Zeytun A."/>
            <person name="Han C."/>
            <person name="Tapia R."/>
            <person name="Land M."/>
            <person name="Hauser L."/>
            <person name="Kyrpides N."/>
            <person name="Ivanova N."/>
            <person name="Pagani I."/>
            <person name="Siebers A."/>
            <person name="Allgaier M."/>
            <person name="Thelen M."/>
            <person name="Hugenholtz P."/>
            <person name="Gladden J."/>
            <person name="Woyke T."/>
        </authorList>
    </citation>
    <scope>NUCLEOTIDE SEQUENCE [LARGE SCALE GENOMIC DNA]</scope>
    <source>
        <strain evidence="4">225</strain>
    </source>
</reference>
<dbReference type="SUPFAM" id="SSF53850">
    <property type="entry name" value="Periplasmic binding protein-like II"/>
    <property type="match status" value="1"/>
</dbReference>
<sequence>MKIRRAGAAIAAAATGALLFSACSSPAGNQDDEATPTETATEQVEADTPCKADLGEVTTADGNISYSVGEDEFLGYNSNTPETYSTYNSAVTERMIGSFIYFGTDGTICRDETYGTFEAVSEDPLQVKYTIADDAVWSDGTPISYADYLLEWAAQAITTDGAVTKDGTETPLFNHISGLTLGDYVPEGPKADSADAKEFQYDYERIYADWQLMVGGAFPAHVVAEQVGVSTDELVTAIQELDMSVLEPAAEFWNTGWLSPTPGELPDPALVPVSGPYTFKENGWVAGQSITLTANENYWGTPPATKELTFRFAAADTHVQALQNGDLDVIEPQATVDTIGQLEALGSSVTITTGQTLTWEHLDFNFKSGIFADSLPAREAFAYCVPRQKIVDDLIKPIDETAVVMNAREVFPFQTDKYDEVVSAAYDGRYDEADLDMAKQKFEEAGLEEGTEVRIGYSAPNPRRADEVAAIKASCDQVGFNVVDAGDPAFFDTVLPNADYEVALFAWAGSGQIASGQNIYATTGTQNYGGYSDEVVDEAWDTLASTVDESVHLEQTKVIEKQLWDTLFGIPLFAHPGVAAFSSDLQNVRDTAAQSGIVWNAEQWARAS</sequence>
<gene>
    <name evidence="3" type="ordered locus">Isova_0919</name>
</gene>
<dbReference type="PANTHER" id="PTHR30290">
    <property type="entry name" value="PERIPLASMIC BINDING COMPONENT OF ABC TRANSPORTER"/>
    <property type="match status" value="1"/>
</dbReference>
<dbReference type="AlphaFoldDB" id="F6FPJ0"/>
<dbReference type="KEGG" id="iva:Isova_0919"/>
<dbReference type="STRING" id="743718.Isova_0919"/>
<accession>F6FPJ0</accession>
<keyword evidence="4" id="KW-1185">Reference proteome</keyword>
<dbReference type="Proteomes" id="UP000009236">
    <property type="component" value="Chromosome"/>
</dbReference>
<evidence type="ECO:0000259" key="2">
    <source>
        <dbReference type="Pfam" id="PF00496"/>
    </source>
</evidence>
<keyword evidence="1" id="KW-0732">Signal</keyword>
<dbReference type="GO" id="GO:0015833">
    <property type="term" value="P:peptide transport"/>
    <property type="evidence" value="ECO:0007669"/>
    <property type="project" value="TreeGrafter"/>
</dbReference>
<name>F6FPJ0_ISOV2</name>
<proteinExistence type="predicted"/>
<evidence type="ECO:0000313" key="4">
    <source>
        <dbReference type="Proteomes" id="UP000009236"/>
    </source>
</evidence>
<dbReference type="Gene3D" id="3.10.105.10">
    <property type="entry name" value="Dipeptide-binding Protein, Domain 3"/>
    <property type="match status" value="1"/>
</dbReference>
<dbReference type="PROSITE" id="PS51257">
    <property type="entry name" value="PROKAR_LIPOPROTEIN"/>
    <property type="match status" value="1"/>
</dbReference>
<dbReference type="EMBL" id="CP002810">
    <property type="protein sequence ID" value="AEG43703.1"/>
    <property type="molecule type" value="Genomic_DNA"/>
</dbReference>
<dbReference type="InterPro" id="IPR000914">
    <property type="entry name" value="SBP_5_dom"/>
</dbReference>
<protein>
    <submittedName>
        <fullName evidence="3">ABC-type transporter, periplasmic subunit</fullName>
    </submittedName>
</protein>
<feature type="signal peptide" evidence="1">
    <location>
        <begin position="1"/>
        <end position="27"/>
    </location>
</feature>
<feature type="chain" id="PRO_5038454460" evidence="1">
    <location>
        <begin position="28"/>
        <end position="608"/>
    </location>
</feature>
<dbReference type="HOGENOM" id="CLU_017028_11_0_11"/>